<name>A0AAE0M1H8_9PEZI</name>
<dbReference type="PANTHER" id="PTHR35391">
    <property type="entry name" value="C2H2-TYPE DOMAIN-CONTAINING PROTEIN-RELATED"/>
    <property type="match status" value="1"/>
</dbReference>
<dbReference type="Gene3D" id="3.30.1490.40">
    <property type="match status" value="1"/>
</dbReference>
<accession>A0AAE0M1H8</accession>
<feature type="compositionally biased region" description="Low complexity" evidence="1">
    <location>
        <begin position="361"/>
        <end position="380"/>
    </location>
</feature>
<feature type="region of interest" description="Disordered" evidence="1">
    <location>
        <begin position="743"/>
        <end position="789"/>
    </location>
</feature>
<gene>
    <name evidence="3" type="ORF">B0H66DRAFT_316092</name>
</gene>
<reference evidence="3" key="1">
    <citation type="journal article" date="2023" name="Mol. Phylogenet. Evol.">
        <title>Genome-scale phylogeny and comparative genomics of the fungal order Sordariales.</title>
        <authorList>
            <person name="Hensen N."/>
            <person name="Bonometti L."/>
            <person name="Westerberg I."/>
            <person name="Brannstrom I.O."/>
            <person name="Guillou S."/>
            <person name="Cros-Aarteil S."/>
            <person name="Calhoun S."/>
            <person name="Haridas S."/>
            <person name="Kuo A."/>
            <person name="Mondo S."/>
            <person name="Pangilinan J."/>
            <person name="Riley R."/>
            <person name="LaButti K."/>
            <person name="Andreopoulos B."/>
            <person name="Lipzen A."/>
            <person name="Chen C."/>
            <person name="Yan M."/>
            <person name="Daum C."/>
            <person name="Ng V."/>
            <person name="Clum A."/>
            <person name="Steindorff A."/>
            <person name="Ohm R.A."/>
            <person name="Martin F."/>
            <person name="Silar P."/>
            <person name="Natvig D.O."/>
            <person name="Lalanne C."/>
            <person name="Gautier V."/>
            <person name="Ament-Velasquez S.L."/>
            <person name="Kruys A."/>
            <person name="Hutchinson M.I."/>
            <person name="Powell A.J."/>
            <person name="Barry K."/>
            <person name="Miller A.N."/>
            <person name="Grigoriev I.V."/>
            <person name="Debuchy R."/>
            <person name="Gladieux P."/>
            <person name="Hiltunen Thoren M."/>
            <person name="Johannesson H."/>
        </authorList>
    </citation>
    <scope>NUCLEOTIDE SEQUENCE</scope>
    <source>
        <strain evidence="3">CBS 118394</strain>
    </source>
</reference>
<evidence type="ECO:0000259" key="2">
    <source>
        <dbReference type="Pfam" id="PF26082"/>
    </source>
</evidence>
<sequence>MIVEVIGESITLLFRLGILVRKASPTDRFKRALQMSSAPFNESFDISYVTEKHPKMKDSGAGWLTTRLGRIISQRRLFIKYSRDHKVRLAFDGAIPDQLATQTERQSSKASTFHLEQLPMSALASATPGTQMQQLEEEDVDDVMSVMSASTMSDNLSVLRLPSLADLSVDGKPFECPICFTLQHFHREKAWRVHAFRDLKAYVCTAGGPDQCESEYFGDRNTWFEHELYQHRSQYVCALCQDDQPVSRAVFRLHMAESHQQVPEQQVAAVEDLSRQTPTHFDAADCPFCDDWAEQIRQRADTKGKRPMVIPAAASRAKSVTLVSATRFKRHVALHQEQLAIFALPRHTEDGDVQDSDEAGRSLSSGSLSTLSQASSQSGARMEAAGLDKDTPMIGEEESSLREPHTISGTAMNNNLDTIELDFHEHFLPLCVQLSINQDLSPEDSKEEFHLLCMKVRREVFSKLWQANTGGSKELRARKEAIEREVQGVLLGLSEAVAEKTHKKPPDHEWANLGQSTVHQATLQARSLMEAMDIPPTVLTQLLGRVVPHDTKTWSQLRQWRTVTPISMEIQTQLYSIQFRQFGTMLEQLRHSPAPDPEPEFQPEPRPSPLPFSATETQTPADPSAIRTLIMPDHMRWVFMDSQGTTLGPLDGLEMHRRFQAKLFTLDTRVKRLEDPDFEYLSQLSQRLGNSREPFLVPQVGISYGPPPQTGSAMLDLRRLSIANTDVQDQRPELLKWLGSINEEGKRGDQNGEPVPSGTANGHRRGTSHESISWLDPIDESGGSSASSVHLRSSSLRIRRKHIRAASGDTDAEFEAALDDAIEAAYDDGFKSESDFHDDNSSEDKELIPEDNAAMKATPLDERGVTEAYERGRMEFDELEGPHADARRAALGAEPKQNLGDLASTLEQHLSGTAARYERAQEVDDAGKDDVSGIKIKFEERMRKSTSKHSLSLEFPCNYEVCLLSHITFMRGSALSYLHISTLLTRITPSRKLWRV</sequence>
<feature type="compositionally biased region" description="Pro residues" evidence="1">
    <location>
        <begin position="594"/>
        <end position="610"/>
    </location>
</feature>
<keyword evidence="4" id="KW-1185">Reference proteome</keyword>
<protein>
    <recommendedName>
        <fullName evidence="2">Oxidoreductase acuF-like C2H2 type zinc-finger domain-containing protein</fullName>
    </recommendedName>
</protein>
<dbReference type="AlphaFoldDB" id="A0AAE0M1H8"/>
<evidence type="ECO:0000256" key="1">
    <source>
        <dbReference type="SAM" id="MobiDB-lite"/>
    </source>
</evidence>
<dbReference type="SUPFAM" id="SSF55277">
    <property type="entry name" value="GYF domain"/>
    <property type="match status" value="1"/>
</dbReference>
<feature type="domain" description="Oxidoreductase acuF-like C2H2 type zinc-finger" evidence="2">
    <location>
        <begin position="171"/>
        <end position="199"/>
    </location>
</feature>
<evidence type="ECO:0000313" key="3">
    <source>
        <dbReference type="EMBL" id="KAK3314614.1"/>
    </source>
</evidence>
<proteinExistence type="predicted"/>
<dbReference type="InterPro" id="IPR058925">
    <property type="entry name" value="zf-C2H2_AcuF"/>
</dbReference>
<evidence type="ECO:0000313" key="4">
    <source>
        <dbReference type="Proteomes" id="UP001283341"/>
    </source>
</evidence>
<dbReference type="PANTHER" id="PTHR35391:SF7">
    <property type="entry name" value="C2H2-TYPE DOMAIN-CONTAINING PROTEIN"/>
    <property type="match status" value="1"/>
</dbReference>
<dbReference type="InterPro" id="IPR035445">
    <property type="entry name" value="GYF-like_dom_sf"/>
</dbReference>
<dbReference type="Pfam" id="PF26082">
    <property type="entry name" value="zf-C2H2_AcuF"/>
    <property type="match status" value="1"/>
</dbReference>
<comment type="caution">
    <text evidence="3">The sequence shown here is derived from an EMBL/GenBank/DDBJ whole genome shotgun (WGS) entry which is preliminary data.</text>
</comment>
<reference evidence="3" key="2">
    <citation type="submission" date="2023-06" db="EMBL/GenBank/DDBJ databases">
        <authorList>
            <consortium name="Lawrence Berkeley National Laboratory"/>
            <person name="Haridas S."/>
            <person name="Hensen N."/>
            <person name="Bonometti L."/>
            <person name="Westerberg I."/>
            <person name="Brannstrom I.O."/>
            <person name="Guillou S."/>
            <person name="Cros-Aarteil S."/>
            <person name="Calhoun S."/>
            <person name="Kuo A."/>
            <person name="Mondo S."/>
            <person name="Pangilinan J."/>
            <person name="Riley R."/>
            <person name="Labutti K."/>
            <person name="Andreopoulos B."/>
            <person name="Lipzen A."/>
            <person name="Chen C."/>
            <person name="Yanf M."/>
            <person name="Daum C."/>
            <person name="Ng V."/>
            <person name="Clum A."/>
            <person name="Steindorff A."/>
            <person name="Ohm R."/>
            <person name="Martin F."/>
            <person name="Silar P."/>
            <person name="Natvig D."/>
            <person name="Lalanne C."/>
            <person name="Gautier V."/>
            <person name="Ament-Velasquez S.L."/>
            <person name="Kruys A."/>
            <person name="Hutchinson M.I."/>
            <person name="Powell A.J."/>
            <person name="Barry K."/>
            <person name="Miller A.N."/>
            <person name="Grigoriev I.V."/>
            <person name="Debuchy R."/>
            <person name="Gladieux P."/>
            <person name="Thoren M.H."/>
            <person name="Johannesson H."/>
        </authorList>
    </citation>
    <scope>NUCLEOTIDE SEQUENCE</scope>
    <source>
        <strain evidence="3">CBS 118394</strain>
    </source>
</reference>
<dbReference type="Proteomes" id="UP001283341">
    <property type="component" value="Unassembled WGS sequence"/>
</dbReference>
<organism evidence="3 4">
    <name type="scientific">Apodospora peruviana</name>
    <dbReference type="NCBI Taxonomy" id="516989"/>
    <lineage>
        <taxon>Eukaryota</taxon>
        <taxon>Fungi</taxon>
        <taxon>Dikarya</taxon>
        <taxon>Ascomycota</taxon>
        <taxon>Pezizomycotina</taxon>
        <taxon>Sordariomycetes</taxon>
        <taxon>Sordariomycetidae</taxon>
        <taxon>Sordariales</taxon>
        <taxon>Lasiosphaeriaceae</taxon>
        <taxon>Apodospora</taxon>
    </lineage>
</organism>
<dbReference type="EMBL" id="JAUEDM010000006">
    <property type="protein sequence ID" value="KAK3314614.1"/>
    <property type="molecule type" value="Genomic_DNA"/>
</dbReference>
<feature type="region of interest" description="Disordered" evidence="1">
    <location>
        <begin position="349"/>
        <end position="409"/>
    </location>
</feature>
<feature type="region of interest" description="Disordered" evidence="1">
    <location>
        <begin position="590"/>
        <end position="622"/>
    </location>
</feature>